<feature type="transmembrane region" description="Helical" evidence="13">
    <location>
        <begin position="42"/>
        <end position="60"/>
    </location>
</feature>
<evidence type="ECO:0000259" key="14">
    <source>
        <dbReference type="PROSITE" id="PS50262"/>
    </source>
</evidence>
<evidence type="ECO:0000256" key="8">
    <source>
        <dbReference type="ARBA" id="ARBA00023040"/>
    </source>
</evidence>
<dbReference type="GO" id="GO:0016503">
    <property type="term" value="F:pheromone receptor activity"/>
    <property type="evidence" value="ECO:0007669"/>
    <property type="project" value="InterPro"/>
</dbReference>
<sequence>MLITNMCFGIIILFQAGFGVLINFFLLSFYSFSVLTGQNMRPINLIFIQLFLVNIIMLLTKGAPEILINLGTDNFLNNVSCKLVFYFHRLAQALSICLTCYLCIFQAIIISTKFPRLVQFKARVLDYMIYSCFLCWIFNILLEIPVLFSMTGPRHINNITYEFNFGYCFLERHMNTYWVIITLRNMFCMVFILWASGYMVNMLYTHQKKMKTIHISSLSSRASTEVRITKTILLLVSTFVCFYSLSSMFAIFIHYFYQQRFWLLSTNGILSLCFPTFSPFVLIPQRSRIYTLFWMGKNNHPLSNPSATHYQGNFPKPQI</sequence>
<evidence type="ECO:0000256" key="4">
    <source>
        <dbReference type="ARBA" id="ARBA00022475"/>
    </source>
</evidence>
<keyword evidence="8 13" id="KW-0297">G-protein coupled receptor</keyword>
<evidence type="ECO:0000313" key="15">
    <source>
        <dbReference type="Ensembl" id="ENSMODP00000043651.1"/>
    </source>
</evidence>
<dbReference type="PRINTS" id="PR01534">
    <property type="entry name" value="VOMERONASL1R"/>
</dbReference>
<proteinExistence type="inferred from homology"/>
<dbReference type="CTD" id="100312325"/>
<evidence type="ECO:0000256" key="6">
    <source>
        <dbReference type="ARBA" id="ARBA00022692"/>
    </source>
</evidence>
<evidence type="ECO:0000256" key="10">
    <source>
        <dbReference type="ARBA" id="ARBA00023170"/>
    </source>
</evidence>
<dbReference type="Proteomes" id="UP000002280">
    <property type="component" value="Chromosome 3"/>
</dbReference>
<dbReference type="InterPro" id="IPR017452">
    <property type="entry name" value="GPCR_Rhodpsn_7TM"/>
</dbReference>
<evidence type="ECO:0000256" key="5">
    <source>
        <dbReference type="ARBA" id="ARBA00022507"/>
    </source>
</evidence>
<evidence type="ECO:0000256" key="12">
    <source>
        <dbReference type="ARBA" id="ARBA00023224"/>
    </source>
</evidence>
<feature type="transmembrane region" description="Helical" evidence="13">
    <location>
        <begin position="6"/>
        <end position="30"/>
    </location>
</feature>
<protein>
    <recommendedName>
        <fullName evidence="13">Vomeronasal type-1 receptor</fullName>
    </recommendedName>
</protein>
<keyword evidence="7 13" id="KW-1133">Transmembrane helix</keyword>
<keyword evidence="10 13" id="KW-0675">Receptor</keyword>
<name>A0A5F8G8C5_MONDO</name>
<dbReference type="OrthoDB" id="9606139at2759"/>
<evidence type="ECO:0000256" key="9">
    <source>
        <dbReference type="ARBA" id="ARBA00023136"/>
    </source>
</evidence>
<reference evidence="15" key="3">
    <citation type="submission" date="2025-09" db="UniProtKB">
        <authorList>
            <consortium name="Ensembl"/>
        </authorList>
    </citation>
    <scope>IDENTIFICATION</scope>
</reference>
<dbReference type="Gene3D" id="1.20.1070.10">
    <property type="entry name" value="Rhodopsin 7-helix transmembrane proteins"/>
    <property type="match status" value="1"/>
</dbReference>
<gene>
    <name evidence="15" type="primary">monDomV1R1219</name>
</gene>
<organism evidence="15 16">
    <name type="scientific">Monodelphis domestica</name>
    <name type="common">Gray short-tailed opossum</name>
    <dbReference type="NCBI Taxonomy" id="13616"/>
    <lineage>
        <taxon>Eukaryota</taxon>
        <taxon>Metazoa</taxon>
        <taxon>Chordata</taxon>
        <taxon>Craniata</taxon>
        <taxon>Vertebrata</taxon>
        <taxon>Euteleostomi</taxon>
        <taxon>Mammalia</taxon>
        <taxon>Metatheria</taxon>
        <taxon>Didelphimorphia</taxon>
        <taxon>Didelphidae</taxon>
        <taxon>Monodelphis</taxon>
    </lineage>
</organism>
<evidence type="ECO:0000313" key="16">
    <source>
        <dbReference type="Proteomes" id="UP000002280"/>
    </source>
</evidence>
<accession>A0A5F8G8C5</accession>
<dbReference type="GeneID" id="100312325"/>
<dbReference type="GO" id="GO:0007606">
    <property type="term" value="P:sensory perception of chemical stimulus"/>
    <property type="evidence" value="ECO:0007669"/>
    <property type="project" value="UniProtKB-ARBA"/>
</dbReference>
<dbReference type="GeneTree" id="ENSGT00960000186612"/>
<dbReference type="Bgee" id="ENSMODG00000047743">
    <property type="expression patterns" value="Expressed in skeleton of lower jaw"/>
</dbReference>
<keyword evidence="5 13" id="KW-0589">Pheromone response</keyword>
<dbReference type="InParanoid" id="A0A5F8G8C5"/>
<dbReference type="RefSeq" id="NP_001160972.1">
    <property type="nucleotide sequence ID" value="NM_001167500.1"/>
</dbReference>
<dbReference type="Ensembl" id="ENSMODT00000068680.1">
    <property type="protein sequence ID" value="ENSMODP00000043651.1"/>
    <property type="gene ID" value="ENSMODG00000047743.1"/>
</dbReference>
<dbReference type="GO" id="GO:0005550">
    <property type="term" value="F:pheromone binding"/>
    <property type="evidence" value="ECO:0000318"/>
    <property type="project" value="GO_Central"/>
</dbReference>
<dbReference type="GO" id="GO:0019236">
    <property type="term" value="P:response to pheromone"/>
    <property type="evidence" value="ECO:0007669"/>
    <property type="project" value="UniProtKB-KW"/>
</dbReference>
<reference evidence="15 16" key="1">
    <citation type="journal article" date="2007" name="Nature">
        <title>Genome of the marsupial Monodelphis domestica reveals innovation in non-coding sequences.</title>
        <authorList>
            <person name="Mikkelsen T.S."/>
            <person name="Wakefield M.J."/>
            <person name="Aken B."/>
            <person name="Amemiya C.T."/>
            <person name="Chang J.L."/>
            <person name="Duke S."/>
            <person name="Garber M."/>
            <person name="Gentles A.J."/>
            <person name="Goodstadt L."/>
            <person name="Heger A."/>
            <person name="Jurka J."/>
            <person name="Kamal M."/>
            <person name="Mauceli E."/>
            <person name="Searle S.M."/>
            <person name="Sharpe T."/>
            <person name="Baker M.L."/>
            <person name="Batzer M.A."/>
            <person name="Benos P.V."/>
            <person name="Belov K."/>
            <person name="Clamp M."/>
            <person name="Cook A."/>
            <person name="Cuff J."/>
            <person name="Das R."/>
            <person name="Davidow L."/>
            <person name="Deakin J.E."/>
            <person name="Fazzari M.J."/>
            <person name="Glass J.L."/>
            <person name="Grabherr M."/>
            <person name="Greally J.M."/>
            <person name="Gu W."/>
            <person name="Hore T.A."/>
            <person name="Huttley G.A."/>
            <person name="Kleber M."/>
            <person name="Jirtle R.L."/>
            <person name="Koina E."/>
            <person name="Lee J.T."/>
            <person name="Mahony S."/>
            <person name="Marra M.A."/>
            <person name="Miller R.D."/>
            <person name="Nicholls R.D."/>
            <person name="Oda M."/>
            <person name="Papenfuss A.T."/>
            <person name="Parra Z.E."/>
            <person name="Pollock D.D."/>
            <person name="Ray D.A."/>
            <person name="Schein J.E."/>
            <person name="Speed T.P."/>
            <person name="Thompson K."/>
            <person name="VandeBerg J.L."/>
            <person name="Wade C.M."/>
            <person name="Walker J.A."/>
            <person name="Waters P.D."/>
            <person name="Webber C."/>
            <person name="Weidman J.R."/>
            <person name="Xie X."/>
            <person name="Zody M.C."/>
            <person name="Baldwin J."/>
            <person name="Abdouelleil A."/>
            <person name="Abdulkadir J."/>
            <person name="Abebe A."/>
            <person name="Abera B."/>
            <person name="Abreu J."/>
            <person name="Acer S.C."/>
            <person name="Aftuck L."/>
            <person name="Alexander A."/>
            <person name="An P."/>
            <person name="Anderson E."/>
            <person name="Anderson S."/>
            <person name="Arachi H."/>
            <person name="Azer M."/>
            <person name="Bachantsang P."/>
            <person name="Barry A."/>
            <person name="Bayul T."/>
            <person name="Berlin A."/>
            <person name="Bessette D."/>
            <person name="Bloom T."/>
            <person name="Bloom T."/>
            <person name="Boguslavskiy L."/>
            <person name="Bonnet C."/>
            <person name="Boukhgalter B."/>
            <person name="Bourzgui I."/>
            <person name="Brown A."/>
            <person name="Cahill P."/>
            <person name="Channer S."/>
            <person name="Cheshatsang Y."/>
            <person name="Chuda L."/>
            <person name="Citroen M."/>
            <person name="Collymore A."/>
            <person name="Cooke P."/>
            <person name="Costello M."/>
            <person name="D'Aco K."/>
            <person name="Daza R."/>
            <person name="De Haan G."/>
            <person name="DeGray S."/>
            <person name="DeMaso C."/>
            <person name="Dhargay N."/>
            <person name="Dooley K."/>
            <person name="Dooley E."/>
            <person name="Doricent M."/>
            <person name="Dorje P."/>
            <person name="Dorjee K."/>
            <person name="Dupes A."/>
            <person name="Elong R."/>
            <person name="Falk J."/>
            <person name="Farina A."/>
            <person name="Faro S."/>
            <person name="Ferguson D."/>
            <person name="Fisher S."/>
            <person name="Foley C.D."/>
            <person name="Franke A."/>
            <person name="Friedrich D."/>
            <person name="Gadbois L."/>
            <person name="Gearin G."/>
            <person name="Gearin C.R."/>
            <person name="Giannoukos G."/>
            <person name="Goode T."/>
            <person name="Graham J."/>
            <person name="Grandbois E."/>
            <person name="Grewal S."/>
            <person name="Gyaltsen K."/>
            <person name="Hafez N."/>
            <person name="Hagos B."/>
            <person name="Hall J."/>
            <person name="Henson C."/>
            <person name="Hollinger A."/>
            <person name="Honan T."/>
            <person name="Huard M.D."/>
            <person name="Hughes L."/>
            <person name="Hurhula B."/>
            <person name="Husby M.E."/>
            <person name="Kamat A."/>
            <person name="Kanga B."/>
            <person name="Kashin S."/>
            <person name="Khazanovich D."/>
            <person name="Kisner P."/>
            <person name="Lance K."/>
            <person name="Lara M."/>
            <person name="Lee W."/>
            <person name="Lennon N."/>
            <person name="Letendre F."/>
            <person name="LeVine R."/>
            <person name="Lipovsky A."/>
            <person name="Liu X."/>
            <person name="Liu J."/>
            <person name="Liu S."/>
            <person name="Lokyitsang T."/>
            <person name="Lokyitsang Y."/>
            <person name="Lubonja R."/>
            <person name="Lui A."/>
            <person name="MacDonald P."/>
            <person name="Magnisalis V."/>
            <person name="Maru K."/>
            <person name="Matthews C."/>
            <person name="McCusker W."/>
            <person name="McDonough S."/>
            <person name="Mehta T."/>
            <person name="Meldrim J."/>
            <person name="Meneus L."/>
            <person name="Mihai O."/>
            <person name="Mihalev A."/>
            <person name="Mihova T."/>
            <person name="Mittelman R."/>
            <person name="Mlenga V."/>
            <person name="Montmayeur A."/>
            <person name="Mulrain L."/>
            <person name="Navidi A."/>
            <person name="Naylor J."/>
            <person name="Negash T."/>
            <person name="Nguyen T."/>
            <person name="Nguyen N."/>
            <person name="Nicol R."/>
            <person name="Norbu C."/>
            <person name="Norbu N."/>
            <person name="Novod N."/>
            <person name="O'Neill B."/>
            <person name="Osman S."/>
            <person name="Markiewicz E."/>
            <person name="Oyono O.L."/>
            <person name="Patti C."/>
            <person name="Phunkhang P."/>
            <person name="Pierre F."/>
            <person name="Priest M."/>
            <person name="Raghuraman S."/>
            <person name="Rege F."/>
            <person name="Reyes R."/>
            <person name="Rise C."/>
            <person name="Rogov P."/>
            <person name="Ross K."/>
            <person name="Ryan E."/>
            <person name="Settipalli S."/>
            <person name="Shea T."/>
            <person name="Sherpa N."/>
            <person name="Shi L."/>
            <person name="Shih D."/>
            <person name="Sparrow T."/>
            <person name="Spaulding J."/>
            <person name="Stalker J."/>
            <person name="Stange-Thomann N."/>
            <person name="Stavropoulos S."/>
            <person name="Stone C."/>
            <person name="Strader C."/>
            <person name="Tesfaye S."/>
            <person name="Thomson T."/>
            <person name="Thoulutsang Y."/>
            <person name="Thoulutsang D."/>
            <person name="Topham K."/>
            <person name="Topping I."/>
            <person name="Tsamla T."/>
            <person name="Vassiliev H."/>
            <person name="Vo A."/>
            <person name="Wangchuk T."/>
            <person name="Wangdi T."/>
            <person name="Weiand M."/>
            <person name="Wilkinson J."/>
            <person name="Wilson A."/>
            <person name="Yadav S."/>
            <person name="Young G."/>
            <person name="Yu Q."/>
            <person name="Zembek L."/>
            <person name="Zhong D."/>
            <person name="Zimmer A."/>
            <person name="Zwirko Z."/>
            <person name="Jaffe D.B."/>
            <person name="Alvarez P."/>
            <person name="Brockman W."/>
            <person name="Butler J."/>
            <person name="Chin C."/>
            <person name="Gnerre S."/>
            <person name="MacCallum I."/>
            <person name="Graves J.A."/>
            <person name="Ponting C.P."/>
            <person name="Breen M."/>
            <person name="Samollow P.B."/>
            <person name="Lander E.S."/>
            <person name="Lindblad-Toh K."/>
        </authorList>
    </citation>
    <scope>NUCLEOTIDE SEQUENCE [LARGE SCALE GENOMIC DNA]</scope>
</reference>
<dbReference type="SUPFAM" id="SSF81321">
    <property type="entry name" value="Family A G protein-coupled receptor-like"/>
    <property type="match status" value="1"/>
</dbReference>
<feature type="domain" description="G-protein coupled receptors family 1 profile" evidence="14">
    <location>
        <begin position="22"/>
        <end position="282"/>
    </location>
</feature>
<keyword evidence="6 13" id="KW-0812">Transmembrane</keyword>
<dbReference type="FunFam" id="1.20.1070.10:FF:000033">
    <property type="entry name" value="Vomeronasal type-1 receptor"/>
    <property type="match status" value="1"/>
</dbReference>
<dbReference type="PROSITE" id="PS50262">
    <property type="entry name" value="G_PROTEIN_RECEP_F1_2"/>
    <property type="match status" value="1"/>
</dbReference>
<dbReference type="OMA" id="GANRMST"/>
<keyword evidence="4 13" id="KW-1003">Cell membrane</keyword>
<dbReference type="AlphaFoldDB" id="A0A5F8G8C5"/>
<comment type="subcellular location">
    <subcellularLocation>
        <location evidence="2 13">Cell membrane</location>
        <topology evidence="2 13">Multi-pass membrane protein</topology>
    </subcellularLocation>
</comment>
<dbReference type="InterPro" id="IPR004072">
    <property type="entry name" value="Vmron_rcpt_1"/>
</dbReference>
<reference evidence="15" key="2">
    <citation type="submission" date="2025-08" db="UniProtKB">
        <authorList>
            <consortium name="Ensembl"/>
        </authorList>
    </citation>
    <scope>IDENTIFICATION</scope>
</reference>
<keyword evidence="16" id="KW-1185">Reference proteome</keyword>
<comment type="similarity">
    <text evidence="3 13">Belongs to the G-protein coupled receptor 1 family.</text>
</comment>
<keyword evidence="9 13" id="KW-0472">Membrane</keyword>
<evidence type="ECO:0000256" key="13">
    <source>
        <dbReference type="RuleBase" id="RU364061"/>
    </source>
</evidence>
<evidence type="ECO:0000256" key="11">
    <source>
        <dbReference type="ARBA" id="ARBA00023180"/>
    </source>
</evidence>
<feature type="transmembrane region" description="Helical" evidence="13">
    <location>
        <begin position="231"/>
        <end position="255"/>
    </location>
</feature>
<keyword evidence="12 13" id="KW-0807">Transducer</keyword>
<feature type="transmembrane region" description="Helical" evidence="13">
    <location>
        <begin position="261"/>
        <end position="283"/>
    </location>
</feature>
<dbReference type="PANTHER" id="PTHR24062">
    <property type="entry name" value="VOMERONASAL TYPE-1 RECEPTOR"/>
    <property type="match status" value="1"/>
</dbReference>
<feature type="transmembrane region" description="Helical" evidence="13">
    <location>
        <begin position="124"/>
        <end position="148"/>
    </location>
</feature>
<dbReference type="KEGG" id="mdo:100312325"/>
<feature type="transmembrane region" description="Helical" evidence="13">
    <location>
        <begin position="90"/>
        <end position="112"/>
    </location>
</feature>
<evidence type="ECO:0000256" key="3">
    <source>
        <dbReference type="ARBA" id="ARBA00010663"/>
    </source>
</evidence>
<evidence type="ECO:0000256" key="7">
    <source>
        <dbReference type="ARBA" id="ARBA00022989"/>
    </source>
</evidence>
<evidence type="ECO:0000256" key="2">
    <source>
        <dbReference type="ARBA" id="ARBA00004651"/>
    </source>
</evidence>
<dbReference type="Pfam" id="PF03402">
    <property type="entry name" value="V1R"/>
    <property type="match status" value="1"/>
</dbReference>
<keyword evidence="11" id="KW-0325">Glycoprotein</keyword>
<evidence type="ECO:0000256" key="1">
    <source>
        <dbReference type="ARBA" id="ARBA00003878"/>
    </source>
</evidence>
<comment type="function">
    <text evidence="1">Putative pheromone receptor.</text>
</comment>
<feature type="transmembrane region" description="Helical" evidence="13">
    <location>
        <begin position="177"/>
        <end position="200"/>
    </location>
</feature>
<dbReference type="GO" id="GO:0005886">
    <property type="term" value="C:plasma membrane"/>
    <property type="evidence" value="ECO:0000318"/>
    <property type="project" value="GO_Central"/>
</dbReference>